<evidence type="ECO:0000256" key="1">
    <source>
        <dbReference type="ARBA" id="ARBA00022679"/>
    </source>
</evidence>
<dbReference type="GO" id="GO:0004519">
    <property type="term" value="F:endonuclease activity"/>
    <property type="evidence" value="ECO:0007669"/>
    <property type="project" value="UniProtKB-KW"/>
</dbReference>
<gene>
    <name evidence="10" type="primary">ERVK-25_0</name>
    <name evidence="10" type="ORF">FQV24_0015479</name>
</gene>
<dbReference type="InterPro" id="IPR017856">
    <property type="entry name" value="Integrase-like_N"/>
</dbReference>
<organism evidence="10 11">
    <name type="scientific">Spheniscus mendiculus</name>
    <name type="common">Galapagos penguin</name>
    <dbReference type="NCBI Taxonomy" id="156760"/>
    <lineage>
        <taxon>Eukaryota</taxon>
        <taxon>Metazoa</taxon>
        <taxon>Chordata</taxon>
        <taxon>Craniata</taxon>
        <taxon>Vertebrata</taxon>
        <taxon>Euteleostomi</taxon>
        <taxon>Archelosauria</taxon>
        <taxon>Archosauria</taxon>
        <taxon>Dinosauria</taxon>
        <taxon>Saurischia</taxon>
        <taxon>Theropoda</taxon>
        <taxon>Coelurosauria</taxon>
        <taxon>Aves</taxon>
        <taxon>Neognathae</taxon>
        <taxon>Neoaves</taxon>
        <taxon>Aequornithes</taxon>
        <taxon>Sphenisciformes</taxon>
        <taxon>Spheniscidae</taxon>
        <taxon>Spheniscus</taxon>
    </lineage>
</organism>
<accession>A0A8J4IBJ9</accession>
<dbReference type="AlphaFoldDB" id="A0A8J4IBJ9"/>
<dbReference type="Gene3D" id="1.10.10.200">
    <property type="match status" value="1"/>
</dbReference>
<reference evidence="10 11" key="1">
    <citation type="journal article" date="2019" name="Gigascience">
        <title>High-coverage genomes to elucidate the evolution of penguins.</title>
        <authorList>
            <person name="Pan H."/>
            <person name="Cole T.L."/>
            <person name="Bi X."/>
            <person name="Fang M."/>
            <person name="Zhou C."/>
            <person name="Yang Z."/>
            <person name="Ksepka D.T."/>
            <person name="Hart T."/>
            <person name="Bouzat J.L."/>
            <person name="Argilla L.S."/>
            <person name="Bertelsen M.F."/>
            <person name="Boersma P.D."/>
            <person name="Bost C.A."/>
            <person name="Cherel Y."/>
            <person name="Dann P."/>
            <person name="Fiddaman S.R."/>
            <person name="Howard P."/>
            <person name="Labuschagne K."/>
            <person name="Mattern T."/>
            <person name="Miller G."/>
            <person name="Parker P."/>
            <person name="Phillips R.A."/>
            <person name="Quillfeldt P."/>
            <person name="Ryan P.G."/>
            <person name="Taylor H."/>
            <person name="Thompson D.R."/>
            <person name="Young M.J."/>
            <person name="Ellegaard M.R."/>
            <person name="Gilbert M.T.P."/>
            <person name="Sinding M.S."/>
            <person name="Pacheco G."/>
            <person name="Shepherd L.D."/>
            <person name="Tennyson A.J.D."/>
            <person name="Grosser S."/>
            <person name="Kay E."/>
            <person name="Nupen L.J."/>
            <person name="Ellenberg U."/>
            <person name="Houston D.M."/>
            <person name="Reeve A.H."/>
            <person name="Johnson K."/>
            <person name="Masello J.F."/>
            <person name="Stracke T."/>
            <person name="McKinlay B."/>
            <person name="Borboroglu P.G."/>
            <person name="Zhang D.X."/>
            <person name="Zhang G."/>
        </authorList>
    </citation>
    <scope>NUCLEOTIDE SEQUENCE [LARGE SCALE GENOMIC DNA]</scope>
    <source>
        <strain evidence="10">GAPE 212</strain>
    </source>
</reference>
<keyword evidence="6" id="KW-0378">Hydrolase</keyword>
<evidence type="ECO:0000313" key="11">
    <source>
        <dbReference type="Proteomes" id="UP000785099"/>
    </source>
</evidence>
<dbReference type="GO" id="GO:0003964">
    <property type="term" value="F:RNA-directed DNA polymerase activity"/>
    <property type="evidence" value="ECO:0007669"/>
    <property type="project" value="UniProtKB-KW"/>
</dbReference>
<keyword evidence="2" id="KW-0548">Nucleotidyltransferase</keyword>
<dbReference type="Proteomes" id="UP000785099">
    <property type="component" value="Unassembled WGS sequence"/>
</dbReference>
<dbReference type="SUPFAM" id="SSF46919">
    <property type="entry name" value="N-terminal Zn binding domain of HIV integrase"/>
    <property type="match status" value="1"/>
</dbReference>
<evidence type="ECO:0000256" key="5">
    <source>
        <dbReference type="ARBA" id="ARBA00022759"/>
    </source>
</evidence>
<sequence length="117" mass="13214">FISEGKARADRLAASAWTVPVPDVSTEARLSHEFSHQSARMLRRQFGLTWDTARSIVHMCPDCQCLTPIPQTGVNPRGEKALQIWQTDVTHIAEFGKQKDVHVSWFNLSRQLSTTQP</sequence>
<dbReference type="PANTHER" id="PTHR41694">
    <property type="entry name" value="ENDOGENOUS RETROVIRUS GROUP K MEMBER POL PROTEIN"/>
    <property type="match status" value="1"/>
</dbReference>
<evidence type="ECO:0000256" key="3">
    <source>
        <dbReference type="ARBA" id="ARBA00022722"/>
    </source>
</evidence>
<keyword evidence="3" id="KW-0540">Nuclease</keyword>
<name>A0A8J4IBJ9_SPHME</name>
<evidence type="ECO:0000256" key="2">
    <source>
        <dbReference type="ARBA" id="ARBA00022695"/>
    </source>
</evidence>
<dbReference type="InterPro" id="IPR003308">
    <property type="entry name" value="Integrase_Zn-bd_dom_N"/>
</dbReference>
<proteinExistence type="predicted"/>
<keyword evidence="7" id="KW-0695">RNA-directed DNA polymerase</keyword>
<dbReference type="Pfam" id="PF02022">
    <property type="entry name" value="Integrase_Zn"/>
    <property type="match status" value="1"/>
</dbReference>
<comment type="caution">
    <text evidence="10">The sequence shown here is derived from an EMBL/GenBank/DDBJ whole genome shotgun (WGS) entry which is preliminary data.</text>
</comment>
<dbReference type="GO" id="GO:0008270">
    <property type="term" value="F:zinc ion binding"/>
    <property type="evidence" value="ECO:0007669"/>
    <property type="project" value="UniProtKB-KW"/>
</dbReference>
<evidence type="ECO:0000313" key="10">
    <source>
        <dbReference type="EMBL" id="KAF1424719.1"/>
    </source>
</evidence>
<feature type="non-terminal residue" evidence="10">
    <location>
        <position position="117"/>
    </location>
</feature>
<keyword evidence="5" id="KW-0255">Endonuclease</keyword>
<dbReference type="GO" id="GO:0016787">
    <property type="term" value="F:hydrolase activity"/>
    <property type="evidence" value="ECO:0007669"/>
    <property type="project" value="UniProtKB-KW"/>
</dbReference>
<evidence type="ECO:0000256" key="4">
    <source>
        <dbReference type="ARBA" id="ARBA00022723"/>
    </source>
</evidence>
<keyword evidence="11" id="KW-1185">Reference proteome</keyword>
<protein>
    <submittedName>
        <fullName evidence="10">Endogenous retrovirus group K member 25 Pol protein</fullName>
    </submittedName>
</protein>
<keyword evidence="8" id="KW-0863">Zinc-finger</keyword>
<evidence type="ECO:0000259" key="9">
    <source>
        <dbReference type="PROSITE" id="PS50876"/>
    </source>
</evidence>
<evidence type="ECO:0000256" key="6">
    <source>
        <dbReference type="ARBA" id="ARBA00022801"/>
    </source>
</evidence>
<evidence type="ECO:0000256" key="8">
    <source>
        <dbReference type="PROSITE-ProRule" id="PRU00450"/>
    </source>
</evidence>
<dbReference type="EMBL" id="VUKU01016624">
    <property type="protein sequence ID" value="KAF1424719.1"/>
    <property type="molecule type" value="Genomic_DNA"/>
</dbReference>
<dbReference type="PROSITE" id="PS50876">
    <property type="entry name" value="ZF_INTEGRASE"/>
    <property type="match status" value="1"/>
</dbReference>
<dbReference type="PANTHER" id="PTHR41694:SF3">
    <property type="entry name" value="RNA-DIRECTED DNA POLYMERASE-RELATED"/>
    <property type="match status" value="1"/>
</dbReference>
<dbReference type="GO" id="GO:0035613">
    <property type="term" value="F:RNA stem-loop binding"/>
    <property type="evidence" value="ECO:0007669"/>
    <property type="project" value="TreeGrafter"/>
</dbReference>
<keyword evidence="1" id="KW-0808">Transferase</keyword>
<keyword evidence="8" id="KW-0862">Zinc</keyword>
<feature type="non-terminal residue" evidence="10">
    <location>
        <position position="1"/>
    </location>
</feature>
<keyword evidence="4" id="KW-0479">Metal-binding</keyword>
<evidence type="ECO:0000256" key="7">
    <source>
        <dbReference type="ARBA" id="ARBA00022918"/>
    </source>
</evidence>
<feature type="domain" description="Integrase-type" evidence="9">
    <location>
        <begin position="23"/>
        <end position="64"/>
    </location>
</feature>